<accession>A0A914ICF0</accession>
<evidence type="ECO:0000313" key="3">
    <source>
        <dbReference type="Proteomes" id="UP000887572"/>
    </source>
</evidence>
<reference evidence="4" key="1">
    <citation type="submission" date="2022-11" db="UniProtKB">
        <authorList>
            <consortium name="WormBaseParasite"/>
        </authorList>
    </citation>
    <scope>IDENTIFICATION</scope>
</reference>
<feature type="compositionally biased region" description="Basic and acidic residues" evidence="1">
    <location>
        <begin position="321"/>
        <end position="332"/>
    </location>
</feature>
<dbReference type="WBParaSite" id="Gr19_v10_g8605.t1">
    <property type="protein sequence ID" value="Gr19_v10_g8605.t1"/>
    <property type="gene ID" value="Gr19_v10_g8605"/>
</dbReference>
<feature type="region of interest" description="Disordered" evidence="1">
    <location>
        <begin position="300"/>
        <end position="350"/>
    </location>
</feature>
<dbReference type="AlphaFoldDB" id="A0A914ICF0"/>
<dbReference type="PANTHER" id="PTHR21534:SF0">
    <property type="entry name" value="KATANIN-INTERACTING PROTEIN"/>
    <property type="match status" value="1"/>
</dbReference>
<feature type="region of interest" description="Disordered" evidence="1">
    <location>
        <begin position="14"/>
        <end position="56"/>
    </location>
</feature>
<evidence type="ECO:0000256" key="1">
    <source>
        <dbReference type="SAM" id="MobiDB-lite"/>
    </source>
</evidence>
<protein>
    <submittedName>
        <fullName evidence="4">KATNIP domain-containing protein</fullName>
    </submittedName>
</protein>
<sequence length="350" mass="37148">MGLDAEECAKAAIGSAAGPADRRRRRRLISEEEKSDGQPMEGPKGEESVGGGAPLFDIPELPRGQMLLFELLAAWGDDCLIGLRFVEIFTADGSRPALADIQSNAADMISGTLRSLFRVTDDGREGEEDDEHNGTAGGGRRNSADDGMWLCKYNSEGLQQRRLSTAPIQIAVHFCDPQTLAMIRISNYAGPDGHVALRGVRSLRIWLDDQCIFCGEICCAFPSVAGGDDDDDSADSSIGDTILFTTNDEILTRIAANDGAMEGAEGDDQIGTFFSSQPPAGGPSVESAALSRLAFSTRPTTGHLISPSPSPSALSAVRRKWSAEVRADEGRPAVEGAAATEDELEGEAEE</sequence>
<evidence type="ECO:0000313" key="4">
    <source>
        <dbReference type="WBParaSite" id="Gr19_v10_g8605.t1"/>
    </source>
</evidence>
<keyword evidence="3" id="KW-1185">Reference proteome</keyword>
<dbReference type="PANTHER" id="PTHR21534">
    <property type="entry name" value="KATANIN-INTERACTING PROTEIN"/>
    <property type="match status" value="1"/>
</dbReference>
<dbReference type="InterPro" id="IPR027859">
    <property type="entry name" value="KATNIP_dom"/>
</dbReference>
<feature type="compositionally biased region" description="Acidic residues" evidence="1">
    <location>
        <begin position="340"/>
        <end position="350"/>
    </location>
</feature>
<feature type="domain" description="KATNIP" evidence="2">
    <location>
        <begin position="58"/>
        <end position="216"/>
    </location>
</feature>
<proteinExistence type="predicted"/>
<dbReference type="Proteomes" id="UP000887572">
    <property type="component" value="Unplaced"/>
</dbReference>
<evidence type="ECO:0000259" key="2">
    <source>
        <dbReference type="Pfam" id="PF14652"/>
    </source>
</evidence>
<dbReference type="InterPro" id="IPR026704">
    <property type="entry name" value="KATNIP"/>
</dbReference>
<dbReference type="Pfam" id="PF14652">
    <property type="entry name" value="DUF4457"/>
    <property type="match status" value="1"/>
</dbReference>
<name>A0A914ICF0_GLORO</name>
<organism evidence="3 4">
    <name type="scientific">Globodera rostochiensis</name>
    <name type="common">Golden nematode worm</name>
    <name type="synonym">Heterodera rostochiensis</name>
    <dbReference type="NCBI Taxonomy" id="31243"/>
    <lineage>
        <taxon>Eukaryota</taxon>
        <taxon>Metazoa</taxon>
        <taxon>Ecdysozoa</taxon>
        <taxon>Nematoda</taxon>
        <taxon>Chromadorea</taxon>
        <taxon>Rhabditida</taxon>
        <taxon>Tylenchina</taxon>
        <taxon>Tylenchomorpha</taxon>
        <taxon>Tylenchoidea</taxon>
        <taxon>Heteroderidae</taxon>
        <taxon>Heteroderinae</taxon>
        <taxon>Globodera</taxon>
    </lineage>
</organism>